<organism evidence="2 3">
    <name type="scientific">Meganyctiphanes norvegica</name>
    <name type="common">Northern krill</name>
    <name type="synonym">Thysanopoda norvegica</name>
    <dbReference type="NCBI Taxonomy" id="48144"/>
    <lineage>
        <taxon>Eukaryota</taxon>
        <taxon>Metazoa</taxon>
        <taxon>Ecdysozoa</taxon>
        <taxon>Arthropoda</taxon>
        <taxon>Crustacea</taxon>
        <taxon>Multicrustacea</taxon>
        <taxon>Malacostraca</taxon>
        <taxon>Eumalacostraca</taxon>
        <taxon>Eucarida</taxon>
        <taxon>Euphausiacea</taxon>
        <taxon>Euphausiidae</taxon>
        <taxon>Meganyctiphanes</taxon>
    </lineage>
</organism>
<name>A0AAV2Q024_MEGNR</name>
<keyword evidence="3" id="KW-1185">Reference proteome</keyword>
<dbReference type="AlphaFoldDB" id="A0AAV2Q024"/>
<proteinExistence type="predicted"/>
<keyword evidence="1" id="KW-0812">Transmembrane</keyword>
<evidence type="ECO:0000313" key="3">
    <source>
        <dbReference type="Proteomes" id="UP001497623"/>
    </source>
</evidence>
<feature type="non-terminal residue" evidence="2">
    <location>
        <position position="179"/>
    </location>
</feature>
<gene>
    <name evidence="2" type="ORF">MNOR_LOCUS6308</name>
</gene>
<reference evidence="2 3" key="1">
    <citation type="submission" date="2024-05" db="EMBL/GenBank/DDBJ databases">
        <authorList>
            <person name="Wallberg A."/>
        </authorList>
    </citation>
    <scope>NUCLEOTIDE SEQUENCE [LARGE SCALE GENOMIC DNA]</scope>
</reference>
<comment type="caution">
    <text evidence="2">The sequence shown here is derived from an EMBL/GenBank/DDBJ whole genome shotgun (WGS) entry which is preliminary data.</text>
</comment>
<dbReference type="EMBL" id="CAXKWB010002584">
    <property type="protein sequence ID" value="CAL4067232.1"/>
    <property type="molecule type" value="Genomic_DNA"/>
</dbReference>
<dbReference type="Proteomes" id="UP001497623">
    <property type="component" value="Unassembled WGS sequence"/>
</dbReference>
<accession>A0AAV2Q024</accession>
<keyword evidence="1" id="KW-1133">Transmembrane helix</keyword>
<feature type="transmembrane region" description="Helical" evidence="1">
    <location>
        <begin position="39"/>
        <end position="62"/>
    </location>
</feature>
<sequence>MSDSSNNQEKQRGPTRRAGIGQKLVLLMWKNLLLRKRHWVLTLFEVLLPTLLFSLIVSIRVLPDSAFQPTEIDTNTTFKFIDEDNIRSHFCSKYYGFWNNANSTIPLVEPNTCVVIPEDFTELLPALGELPGLPNVTIFRKLLYGPPGNWTEDAATYLAKQMGTKIPVPLNPAAPPIDA</sequence>
<evidence type="ECO:0000313" key="2">
    <source>
        <dbReference type="EMBL" id="CAL4067232.1"/>
    </source>
</evidence>
<protein>
    <submittedName>
        <fullName evidence="2">Uncharacterized protein</fullName>
    </submittedName>
</protein>
<keyword evidence="1" id="KW-0472">Membrane</keyword>
<evidence type="ECO:0000256" key="1">
    <source>
        <dbReference type="SAM" id="Phobius"/>
    </source>
</evidence>